<gene>
    <name evidence="7" type="ORF">ILYODFUR_023324</name>
</gene>
<evidence type="ECO:0000256" key="3">
    <source>
        <dbReference type="ARBA" id="ARBA00022989"/>
    </source>
</evidence>
<accession>A0ABV0TYV2</accession>
<dbReference type="PANTHER" id="PTHR46141:SF1">
    <property type="entry name" value="SODIUM LEAK CHANNEL NALCN"/>
    <property type="match status" value="1"/>
</dbReference>
<dbReference type="InterPro" id="IPR027359">
    <property type="entry name" value="Volt_channel_dom_sf"/>
</dbReference>
<sequence>MIVVTICSCISMMFESPFTRVMHVPTLQIGEYVFVIFMSIELNLKIMADGLFFTPTAVIRDFGGVMDIFIYLVSLIFLCWLPTDVPPESGAQLLMMLRCLRPLRIFKLVPQMRKVLREVLKGFKEIFLVSILLLTLMLVFASFGVQLFAGKLAKCNDPRILKRVLKET</sequence>
<keyword evidence="2 5" id="KW-0812">Transmembrane</keyword>
<evidence type="ECO:0000259" key="6">
    <source>
        <dbReference type="Pfam" id="PF00520"/>
    </source>
</evidence>
<organism evidence="7 8">
    <name type="scientific">Ilyodon furcidens</name>
    <name type="common">goldbreast splitfin</name>
    <dbReference type="NCBI Taxonomy" id="33524"/>
    <lineage>
        <taxon>Eukaryota</taxon>
        <taxon>Metazoa</taxon>
        <taxon>Chordata</taxon>
        <taxon>Craniata</taxon>
        <taxon>Vertebrata</taxon>
        <taxon>Euteleostomi</taxon>
        <taxon>Actinopterygii</taxon>
        <taxon>Neopterygii</taxon>
        <taxon>Teleostei</taxon>
        <taxon>Neoteleostei</taxon>
        <taxon>Acanthomorphata</taxon>
        <taxon>Ovalentaria</taxon>
        <taxon>Atherinomorphae</taxon>
        <taxon>Cyprinodontiformes</taxon>
        <taxon>Goodeidae</taxon>
        <taxon>Ilyodon</taxon>
    </lineage>
</organism>
<keyword evidence="3 5" id="KW-1133">Transmembrane helix</keyword>
<keyword evidence="4 5" id="KW-0472">Membrane</keyword>
<evidence type="ECO:0000256" key="1">
    <source>
        <dbReference type="ARBA" id="ARBA00004141"/>
    </source>
</evidence>
<reference evidence="7 8" key="1">
    <citation type="submission" date="2021-06" db="EMBL/GenBank/DDBJ databases">
        <authorList>
            <person name="Palmer J.M."/>
        </authorList>
    </citation>
    <scope>NUCLEOTIDE SEQUENCE [LARGE SCALE GENOMIC DNA]</scope>
    <source>
        <strain evidence="8">if_2019</strain>
        <tissue evidence="7">Muscle</tissue>
    </source>
</reference>
<comment type="subcellular location">
    <subcellularLocation>
        <location evidence="1">Membrane</location>
        <topology evidence="1">Multi-pass membrane protein</topology>
    </subcellularLocation>
</comment>
<feature type="domain" description="Ion transport" evidence="6">
    <location>
        <begin position="1"/>
        <end position="154"/>
    </location>
</feature>
<evidence type="ECO:0000313" key="8">
    <source>
        <dbReference type="Proteomes" id="UP001482620"/>
    </source>
</evidence>
<dbReference type="SUPFAM" id="SSF81324">
    <property type="entry name" value="Voltage-gated potassium channels"/>
    <property type="match status" value="1"/>
</dbReference>
<protein>
    <recommendedName>
        <fullName evidence="6">Ion transport domain-containing protein</fullName>
    </recommendedName>
</protein>
<evidence type="ECO:0000256" key="2">
    <source>
        <dbReference type="ARBA" id="ARBA00022692"/>
    </source>
</evidence>
<proteinExistence type="predicted"/>
<name>A0ABV0TYV2_9TELE</name>
<dbReference type="InterPro" id="IPR005821">
    <property type="entry name" value="Ion_trans_dom"/>
</dbReference>
<evidence type="ECO:0000256" key="4">
    <source>
        <dbReference type="ARBA" id="ARBA00023136"/>
    </source>
</evidence>
<feature type="transmembrane region" description="Helical" evidence="5">
    <location>
        <begin position="65"/>
        <end position="83"/>
    </location>
</feature>
<dbReference type="EMBL" id="JAHRIQ010049001">
    <property type="protein sequence ID" value="MEQ2237455.1"/>
    <property type="molecule type" value="Genomic_DNA"/>
</dbReference>
<dbReference type="InterPro" id="IPR028823">
    <property type="entry name" value="NALCN"/>
</dbReference>
<keyword evidence="8" id="KW-1185">Reference proteome</keyword>
<dbReference type="PANTHER" id="PTHR46141">
    <property type="entry name" value="SODIUM LEAK CHANNEL NON-SELECTIVE PROTEIN"/>
    <property type="match status" value="1"/>
</dbReference>
<evidence type="ECO:0000313" key="7">
    <source>
        <dbReference type="EMBL" id="MEQ2237455.1"/>
    </source>
</evidence>
<dbReference type="Proteomes" id="UP001482620">
    <property type="component" value="Unassembled WGS sequence"/>
</dbReference>
<feature type="transmembrane region" description="Helical" evidence="5">
    <location>
        <begin position="126"/>
        <end position="149"/>
    </location>
</feature>
<dbReference type="Pfam" id="PF00520">
    <property type="entry name" value="Ion_trans"/>
    <property type="match status" value="1"/>
</dbReference>
<feature type="transmembrane region" description="Helical" evidence="5">
    <location>
        <begin position="32"/>
        <end position="53"/>
    </location>
</feature>
<dbReference type="Gene3D" id="1.10.287.70">
    <property type="match status" value="1"/>
</dbReference>
<evidence type="ECO:0000256" key="5">
    <source>
        <dbReference type="SAM" id="Phobius"/>
    </source>
</evidence>
<dbReference type="Gene3D" id="1.20.120.350">
    <property type="entry name" value="Voltage-gated potassium channels. Chain C"/>
    <property type="match status" value="1"/>
</dbReference>
<comment type="caution">
    <text evidence="7">The sequence shown here is derived from an EMBL/GenBank/DDBJ whole genome shotgun (WGS) entry which is preliminary data.</text>
</comment>